<feature type="region of interest" description="Disordered" evidence="1">
    <location>
        <begin position="966"/>
        <end position="1003"/>
    </location>
</feature>
<gene>
    <name evidence="3" type="ORF">PLOB_00018373</name>
</gene>
<evidence type="ECO:0000256" key="1">
    <source>
        <dbReference type="SAM" id="MobiDB-lite"/>
    </source>
</evidence>
<dbReference type="EMBL" id="CALNXK010000215">
    <property type="protein sequence ID" value="CAH3176606.1"/>
    <property type="molecule type" value="Genomic_DNA"/>
</dbReference>
<dbReference type="Proteomes" id="UP001159405">
    <property type="component" value="Unassembled WGS sequence"/>
</dbReference>
<keyword evidence="4" id="KW-1185">Reference proteome</keyword>
<feature type="non-terminal residue" evidence="3">
    <location>
        <position position="1003"/>
    </location>
</feature>
<sequence length="1003" mass="112780">LPGSWCKYLPEVDHQWISKALVKWSATGKPEIAYSQINKLWWHPPKPHLSSPIPPKVDRYFGNRLFLWLPKKLWRYRLICPNSTCTNHELTSASLYPVIRRVLDVDSVYHLVSEYLECSSCRKKVIAWSAPVLSQLDMAHRLQFPVILTYKYACDVRVIRMMRYRGIGNGSHKLYKAIVEQHNERYLQQSIAYLTQCKAFADAGARGLVNIPTVSQPPALTSVPKFQWLQSVYCQDVLQRVDEVKASITSVFGKILKMDSTKKVAKKLSGYASRTAEWVTNVGNEHGQVLVSVLTAKEGSGLSKLAGGLMKRYKDASVDPPVLLYVDRDCCSDKSKAFFAEWDNLLIRLDIYHFMRRIATGCSTESHQLHQTFMARLSQCIFQWDSNDLKRLKLAKKREMESQGIKEPRDRDVLSRINSREFALHCRRTTRSTEDIVRNITNLIEFFDGEQGRDTLGVPLFNSRRIWEEWEKAREHVNCILDPPGVQLYTEVGTITKGGVELKVYRCARGSTSLESFHLHINHFIPGNTASDLHFEAYLLEGLMRWNQDRSRAAVSTVKKREPPQSYSVLLRYVANQLSEEVFGQSLAPSFKGPNKYTGELLGVEYLYDQTGQVLQVIQGDPTETDDIGGDANYEDSDDEGFDEALAFNDPTIAPTQFIIDQPARQSTTKPRQHAPSTSSASPSQPGSSCDAADEISDESRECVGPDNIEGFGEVHDLANYLVCLRDQERPLDNGQADTILKLWAALSDYDKRPTVFSPRFSSTSPRGRFKASKSTVAAGVEATRRCFLGQNAGPAQRPDCNRYMQAIIDKLCAAYPGNVVQNGNRVLQWTLILRAYQNIKTLVVQCSKVMSDTAIQLVDINQSTLTQWFKKQSKETERQVLEQGITLPTLSMTAPAPLPAAMARPQELLTGTSEEHQFHLLTNAAGAAKTARRPRTILPNQPTTVLPSFSLSATPFPPGAVLFSPQSTTTHVPQPQGIPAAEPQVPSSTMSYRRKRLQKELE</sequence>
<proteinExistence type="predicted"/>
<accession>A0ABN8RBD2</accession>
<dbReference type="InterPro" id="IPR046616">
    <property type="entry name" value="DUF6729"/>
</dbReference>
<evidence type="ECO:0000259" key="2">
    <source>
        <dbReference type="Pfam" id="PF20499"/>
    </source>
</evidence>
<feature type="region of interest" description="Disordered" evidence="1">
    <location>
        <begin position="664"/>
        <end position="708"/>
    </location>
</feature>
<feature type="domain" description="DUF6729" evidence="2">
    <location>
        <begin position="5"/>
        <end position="238"/>
    </location>
</feature>
<name>A0ABN8RBD2_9CNID</name>
<evidence type="ECO:0000313" key="3">
    <source>
        <dbReference type="EMBL" id="CAH3176606.1"/>
    </source>
</evidence>
<evidence type="ECO:0000313" key="4">
    <source>
        <dbReference type="Proteomes" id="UP001159405"/>
    </source>
</evidence>
<feature type="compositionally biased region" description="Basic residues" evidence="1">
    <location>
        <begin position="993"/>
        <end position="1003"/>
    </location>
</feature>
<organism evidence="3 4">
    <name type="scientific">Porites lobata</name>
    <dbReference type="NCBI Taxonomy" id="104759"/>
    <lineage>
        <taxon>Eukaryota</taxon>
        <taxon>Metazoa</taxon>
        <taxon>Cnidaria</taxon>
        <taxon>Anthozoa</taxon>
        <taxon>Hexacorallia</taxon>
        <taxon>Scleractinia</taxon>
        <taxon>Fungiina</taxon>
        <taxon>Poritidae</taxon>
        <taxon>Porites</taxon>
    </lineage>
</organism>
<protein>
    <recommendedName>
        <fullName evidence="2">DUF6729 domain-containing protein</fullName>
    </recommendedName>
</protein>
<reference evidence="3 4" key="1">
    <citation type="submission" date="2022-05" db="EMBL/GenBank/DDBJ databases">
        <authorList>
            <consortium name="Genoscope - CEA"/>
            <person name="William W."/>
        </authorList>
    </citation>
    <scope>NUCLEOTIDE SEQUENCE [LARGE SCALE GENOMIC DNA]</scope>
</reference>
<comment type="caution">
    <text evidence="3">The sequence shown here is derived from an EMBL/GenBank/DDBJ whole genome shotgun (WGS) entry which is preliminary data.</text>
</comment>
<feature type="compositionally biased region" description="Low complexity" evidence="1">
    <location>
        <begin position="676"/>
        <end position="689"/>
    </location>
</feature>
<dbReference type="PANTHER" id="PTHR24401">
    <property type="entry name" value="SI:CH211-243P7.3-RELATED"/>
    <property type="match status" value="1"/>
</dbReference>
<dbReference type="Pfam" id="PF20499">
    <property type="entry name" value="DUF6729"/>
    <property type="match status" value="1"/>
</dbReference>
<feature type="non-terminal residue" evidence="3">
    <location>
        <position position="1"/>
    </location>
</feature>
<dbReference type="PANTHER" id="PTHR24401:SF29">
    <property type="entry name" value="SI:CH211-243P7.3-RELATED"/>
    <property type="match status" value="1"/>
</dbReference>